<sequence>MFLKCVGFHRSKHTSSSERKYPTIIEELCRQFSLADLRKSTNNFDDRHIICYRRGCYLPGGVYKGSLEHNGVNDYAVALKRICGTQNQRVIEFKKEIELLCQLHHPNLISLIGFYEGENERILVYDYMSNGSLDRKLERGELSWKKRVEICIGAARGLHYLHAGAKRTIIHRNIKPSNILLDANMEPKLSDFSVSVQGQHFMSKPKPIKVDSAAGTIGYMAMEQLVNLTITDKTDVYSFGMVLLEVVCGRKYMESTEWEFLGWPAEEKVDPNIKGKIAPECWRVFTDIVQGCVKYEADERPTMGEVEVQLEYALWLQEQADITNIHGGTIGYMAMEQLVNLTITDKTDVYSFGMVLLEVVCGRKYMESTEWEFLGWPAEEKVDPNIKGKIAPECWRVFTDIVQGCVKYEADERPTMGEVEVQLEYALWLQEQADITNIHGGDYVLLSKTIINLKPGG</sequence>
<dbReference type="PANTHER" id="PTHR27003">
    <property type="entry name" value="OS07G0166700 PROTEIN"/>
    <property type="match status" value="1"/>
</dbReference>
<dbReference type="InterPro" id="IPR011009">
    <property type="entry name" value="Kinase-like_dom_sf"/>
</dbReference>
<accession>A0A4D6NI85</accession>
<dbReference type="InterPro" id="IPR001245">
    <property type="entry name" value="Ser-Thr/Tyr_kinase_cat_dom"/>
</dbReference>
<feature type="domain" description="Protein kinase" evidence="1">
    <location>
        <begin position="48"/>
        <end position="316"/>
    </location>
</feature>
<dbReference type="Gene3D" id="1.10.510.10">
    <property type="entry name" value="Transferase(Phosphotransferase) domain 1"/>
    <property type="match status" value="2"/>
</dbReference>
<keyword evidence="2" id="KW-0418">Kinase</keyword>
<keyword evidence="2" id="KW-0808">Transferase</keyword>
<dbReference type="Proteomes" id="UP000501690">
    <property type="component" value="Linkage Group LG10"/>
</dbReference>
<evidence type="ECO:0000259" key="1">
    <source>
        <dbReference type="PROSITE" id="PS50011"/>
    </source>
</evidence>
<gene>
    <name evidence="2" type="ORF">DEO72_LG10g3960</name>
</gene>
<keyword evidence="3" id="KW-1185">Reference proteome</keyword>
<dbReference type="AlphaFoldDB" id="A0A4D6NI85"/>
<dbReference type="GO" id="GO:0009506">
    <property type="term" value="C:plasmodesma"/>
    <property type="evidence" value="ECO:0007669"/>
    <property type="project" value="TreeGrafter"/>
</dbReference>
<dbReference type="GO" id="GO:0004714">
    <property type="term" value="F:transmembrane receptor protein tyrosine kinase activity"/>
    <property type="evidence" value="ECO:0007669"/>
    <property type="project" value="InterPro"/>
</dbReference>
<name>A0A4D6NI85_VIGUN</name>
<dbReference type="FunFam" id="3.30.200.20:FF:000742">
    <property type="entry name" value="Receptor-like protein kinase ANXUR2"/>
    <property type="match status" value="1"/>
</dbReference>
<evidence type="ECO:0000313" key="2">
    <source>
        <dbReference type="EMBL" id="QCE12711.1"/>
    </source>
</evidence>
<dbReference type="PANTHER" id="PTHR27003:SF303">
    <property type="entry name" value="TYROSINE KINASE FAMILY PROTEIN"/>
    <property type="match status" value="1"/>
</dbReference>
<dbReference type="PROSITE" id="PS50011">
    <property type="entry name" value="PROTEIN_KINASE_DOM"/>
    <property type="match status" value="1"/>
</dbReference>
<organism evidence="2 3">
    <name type="scientific">Vigna unguiculata</name>
    <name type="common">Cowpea</name>
    <dbReference type="NCBI Taxonomy" id="3917"/>
    <lineage>
        <taxon>Eukaryota</taxon>
        <taxon>Viridiplantae</taxon>
        <taxon>Streptophyta</taxon>
        <taxon>Embryophyta</taxon>
        <taxon>Tracheophyta</taxon>
        <taxon>Spermatophyta</taxon>
        <taxon>Magnoliopsida</taxon>
        <taxon>eudicotyledons</taxon>
        <taxon>Gunneridae</taxon>
        <taxon>Pentapetalae</taxon>
        <taxon>rosids</taxon>
        <taxon>fabids</taxon>
        <taxon>Fabales</taxon>
        <taxon>Fabaceae</taxon>
        <taxon>Papilionoideae</taxon>
        <taxon>50 kb inversion clade</taxon>
        <taxon>NPAAA clade</taxon>
        <taxon>indigoferoid/millettioid clade</taxon>
        <taxon>Phaseoleae</taxon>
        <taxon>Vigna</taxon>
    </lineage>
</organism>
<keyword evidence="2" id="KW-0675">Receptor</keyword>
<proteinExistence type="predicted"/>
<protein>
    <submittedName>
        <fullName evidence="2">Interleukin-1 receptor-associated kinase 4</fullName>
    </submittedName>
</protein>
<reference evidence="2 3" key="1">
    <citation type="submission" date="2019-04" db="EMBL/GenBank/DDBJ databases">
        <title>An improved genome assembly and genetic linkage map for asparagus bean, Vigna unguiculata ssp. sesquipedialis.</title>
        <authorList>
            <person name="Xia Q."/>
            <person name="Zhang R."/>
            <person name="Dong Y."/>
        </authorList>
    </citation>
    <scope>NUCLEOTIDE SEQUENCE [LARGE SCALE GENOMIC DNA]</scope>
    <source>
        <tissue evidence="2">Leaf</tissue>
    </source>
</reference>
<dbReference type="GO" id="GO:0005524">
    <property type="term" value="F:ATP binding"/>
    <property type="evidence" value="ECO:0007669"/>
    <property type="project" value="InterPro"/>
</dbReference>
<dbReference type="FunFam" id="1.10.510.10:FF:000920">
    <property type="entry name" value="Receptor-like protein kinase ANXUR2"/>
    <property type="match status" value="1"/>
</dbReference>
<dbReference type="InterPro" id="IPR045272">
    <property type="entry name" value="ANXUR1/2-like"/>
</dbReference>
<dbReference type="Pfam" id="PF07714">
    <property type="entry name" value="PK_Tyr_Ser-Thr"/>
    <property type="match status" value="2"/>
</dbReference>
<dbReference type="EMBL" id="CP039354">
    <property type="protein sequence ID" value="QCE12711.1"/>
    <property type="molecule type" value="Genomic_DNA"/>
</dbReference>
<evidence type="ECO:0000313" key="3">
    <source>
        <dbReference type="Proteomes" id="UP000501690"/>
    </source>
</evidence>
<dbReference type="SUPFAM" id="SSF56112">
    <property type="entry name" value="Protein kinase-like (PK-like)"/>
    <property type="match status" value="2"/>
</dbReference>
<dbReference type="Gene3D" id="3.30.200.20">
    <property type="entry name" value="Phosphorylase Kinase, domain 1"/>
    <property type="match status" value="1"/>
</dbReference>
<dbReference type="InterPro" id="IPR000719">
    <property type="entry name" value="Prot_kinase_dom"/>
</dbReference>
<dbReference type="GO" id="GO:0005886">
    <property type="term" value="C:plasma membrane"/>
    <property type="evidence" value="ECO:0007669"/>
    <property type="project" value="TreeGrafter"/>
</dbReference>